<reference evidence="2 3" key="2">
    <citation type="journal article" date="2013" name="Int. J. Syst. Evol. Microbiol.">
        <title>Methylophaga nitratireducenticrescens sp. nov. and Methylophaga frappieri sp. nov., isolated from the biofilm of the methanol-fed denitrification system treating the seawater at the Montreal Biodome.</title>
        <authorList>
            <person name="Villeneuve C."/>
            <person name="Martineau C."/>
            <person name="Mauffrey F."/>
            <person name="Villemur R."/>
        </authorList>
    </citation>
    <scope>NUCLEOTIDE SEQUENCE [LARGE SCALE GENOMIC DNA]</scope>
    <source>
        <strain evidence="2 3">JAM1</strain>
    </source>
</reference>
<dbReference type="eggNOG" id="COG1538">
    <property type="taxonomic scope" value="Bacteria"/>
</dbReference>
<name>I1XM90_METNJ</name>
<dbReference type="EMBL" id="CP003390">
    <property type="protein sequence ID" value="AFI85509.1"/>
    <property type="molecule type" value="Genomic_DNA"/>
</dbReference>
<evidence type="ECO:0000313" key="2">
    <source>
        <dbReference type="EMBL" id="AFI85509.1"/>
    </source>
</evidence>
<evidence type="ECO:0000313" key="3">
    <source>
        <dbReference type="Proteomes" id="UP000009144"/>
    </source>
</evidence>
<dbReference type="SUPFAM" id="SSF56954">
    <property type="entry name" value="Outer membrane efflux proteins (OEP)"/>
    <property type="match status" value="1"/>
</dbReference>
<dbReference type="STRING" id="754476.Q7A_2723"/>
<dbReference type="Gene3D" id="1.20.1600.10">
    <property type="entry name" value="Outer membrane efflux proteins (OEP)"/>
    <property type="match status" value="1"/>
</dbReference>
<reference evidence="2 3" key="1">
    <citation type="journal article" date="2012" name="J. Bacteriol.">
        <title>Complete genome sequences of Methylophaga sp. strain JAM1 and Methylophaga sp. strain JAM7.</title>
        <authorList>
            <person name="Villeneuve C."/>
            <person name="Martineau C."/>
            <person name="Mauffrey F."/>
            <person name="Villemur R."/>
        </authorList>
    </citation>
    <scope>NUCLEOTIDE SEQUENCE [LARGE SCALE GENOMIC DNA]</scope>
    <source>
        <strain evidence="2 3">JAM1</strain>
    </source>
</reference>
<accession>I1XM90</accession>
<gene>
    <name evidence="2" type="ordered locus">Q7A_2723</name>
</gene>
<dbReference type="InterPro" id="IPR003423">
    <property type="entry name" value="OMP_efflux"/>
</dbReference>
<comment type="similarity">
    <text evidence="1">Belongs to the outer membrane factor (OMF) (TC 1.B.17) family.</text>
</comment>
<sequence>MTTPNLHAQELDHAPLTTTQNLNFTTLLEQTLAHAPEALETEVRTEQAQAMVDVGESWIAGRPSAQLDYIDDQMLSDLGERELTYGITLPLWRSGERNTMQARGQQYNAQVAAWQEAFTLSMAGRLRQVLADMQDADTLLATEQQATADARQLLSIAESLHSAGETARRDVLQARTLLLAQQRNELAAEAARVDAERNYQMLTGLTTRPAKPHVEIIQTTEEVSPEHPLLRLLRSDIDLAAAEIDKTELDALGSPTLSIGSRRQRAGNQNDYQDALALSVTIPFGGRAHVNASTSSARRNKVDADVRYLNTYRELNLQLHEVAHELFTLNESLPLSKEQAQLARQQWEMAKTAFVTGETDISQVVIALQQTRRSARDLEVITLRQARLITEFNQIVGVLP</sequence>
<keyword evidence="3" id="KW-1185">Reference proteome</keyword>
<dbReference type="Pfam" id="PF02321">
    <property type="entry name" value="OEP"/>
    <property type="match status" value="1"/>
</dbReference>
<evidence type="ECO:0000256" key="1">
    <source>
        <dbReference type="ARBA" id="ARBA00007613"/>
    </source>
</evidence>
<dbReference type="KEGG" id="mej:Q7A_2723"/>
<dbReference type="Proteomes" id="UP000009144">
    <property type="component" value="Chromosome"/>
</dbReference>
<proteinExistence type="inferred from homology"/>
<dbReference type="AlphaFoldDB" id="I1XM90"/>
<protein>
    <submittedName>
        <fullName evidence="2">Outer membrane efflux protein</fullName>
    </submittedName>
</protein>
<dbReference type="PATRIC" id="fig|754476.3.peg.2671"/>
<dbReference type="HOGENOM" id="CLU_045519_0_0_6"/>
<organism evidence="2 3">
    <name type="scientific">Methylophaga nitratireducenticrescens</name>
    <dbReference type="NCBI Taxonomy" id="754476"/>
    <lineage>
        <taxon>Bacteria</taxon>
        <taxon>Pseudomonadati</taxon>
        <taxon>Pseudomonadota</taxon>
        <taxon>Gammaproteobacteria</taxon>
        <taxon>Thiotrichales</taxon>
        <taxon>Piscirickettsiaceae</taxon>
        <taxon>Methylophaga</taxon>
    </lineage>
</organism>
<dbReference type="GO" id="GO:0015562">
    <property type="term" value="F:efflux transmembrane transporter activity"/>
    <property type="evidence" value="ECO:0007669"/>
    <property type="project" value="InterPro"/>
</dbReference>